<organism evidence="1 2">
    <name type="scientific">Phlyctema vagabunda</name>
    <dbReference type="NCBI Taxonomy" id="108571"/>
    <lineage>
        <taxon>Eukaryota</taxon>
        <taxon>Fungi</taxon>
        <taxon>Dikarya</taxon>
        <taxon>Ascomycota</taxon>
        <taxon>Pezizomycotina</taxon>
        <taxon>Leotiomycetes</taxon>
        <taxon>Helotiales</taxon>
        <taxon>Dermateaceae</taxon>
        <taxon>Phlyctema</taxon>
    </lineage>
</organism>
<comment type="caution">
    <text evidence="1">The sequence shown here is derived from an EMBL/GenBank/DDBJ whole genome shotgun (WGS) entry which is preliminary data.</text>
</comment>
<reference evidence="1 2" key="1">
    <citation type="submission" date="2024-06" db="EMBL/GenBank/DDBJ databases">
        <title>Complete genome of Phlyctema vagabunda strain 19-DSS-EL-015.</title>
        <authorList>
            <person name="Fiorenzani C."/>
        </authorList>
    </citation>
    <scope>NUCLEOTIDE SEQUENCE [LARGE SCALE GENOMIC DNA]</scope>
    <source>
        <strain evidence="1 2">19-DSS-EL-015</strain>
    </source>
</reference>
<evidence type="ECO:0000313" key="1">
    <source>
        <dbReference type="EMBL" id="KAL3425610.1"/>
    </source>
</evidence>
<gene>
    <name evidence="1" type="ORF">PVAG01_02401</name>
</gene>
<proteinExistence type="predicted"/>
<dbReference type="Proteomes" id="UP001629113">
    <property type="component" value="Unassembled WGS sequence"/>
</dbReference>
<name>A0ABR4PQL9_9HELO</name>
<accession>A0ABR4PQL9</accession>
<protein>
    <submittedName>
        <fullName evidence="1">Uncharacterized protein</fullName>
    </submittedName>
</protein>
<evidence type="ECO:0000313" key="2">
    <source>
        <dbReference type="Proteomes" id="UP001629113"/>
    </source>
</evidence>
<dbReference type="EMBL" id="JBFCZG010000002">
    <property type="protein sequence ID" value="KAL3425610.1"/>
    <property type="molecule type" value="Genomic_DNA"/>
</dbReference>
<sequence length="51" mass="5740">MSANKSPPAKTIWAKVCGTHQQWTGLNVLLKSTLWDPAPARKRMNLRFCDA</sequence>
<keyword evidence="2" id="KW-1185">Reference proteome</keyword>